<feature type="non-terminal residue" evidence="1">
    <location>
        <position position="1"/>
    </location>
</feature>
<dbReference type="GO" id="GO:0004190">
    <property type="term" value="F:aspartic-type endopeptidase activity"/>
    <property type="evidence" value="ECO:0007669"/>
    <property type="project" value="InterPro"/>
</dbReference>
<dbReference type="PANTHER" id="PTHR47331:SF5">
    <property type="entry name" value="RIBONUCLEASE H"/>
    <property type="match status" value="1"/>
</dbReference>
<accession>A0A6G0VKE9</accession>
<proteinExistence type="predicted"/>
<gene>
    <name evidence="1" type="ORF">FWK35_00039334</name>
</gene>
<dbReference type="InterPro" id="IPR043502">
    <property type="entry name" value="DNA/RNA_pol_sf"/>
</dbReference>
<dbReference type="GO" id="GO:0071897">
    <property type="term" value="P:DNA biosynthetic process"/>
    <property type="evidence" value="ECO:0007669"/>
    <property type="project" value="UniProtKB-ARBA"/>
</dbReference>
<name>A0A6G0VKE9_APHCR</name>
<keyword evidence="2" id="KW-1185">Reference proteome</keyword>
<dbReference type="SUPFAM" id="SSF50630">
    <property type="entry name" value="Acid proteases"/>
    <property type="match status" value="1"/>
</dbReference>
<dbReference type="OrthoDB" id="6612914at2759"/>
<dbReference type="Gene3D" id="2.40.70.10">
    <property type="entry name" value="Acid Proteases"/>
    <property type="match status" value="1"/>
</dbReference>
<protein>
    <submittedName>
        <fullName evidence="1">DUF1758 domain-containing protein</fullName>
    </submittedName>
</protein>
<comment type="caution">
    <text evidence="1">The sequence shown here is derived from an EMBL/GenBank/DDBJ whole genome shotgun (WGS) entry which is preliminary data.</text>
</comment>
<dbReference type="AlphaFoldDB" id="A0A6G0VKE9"/>
<dbReference type="GO" id="GO:0006508">
    <property type="term" value="P:proteolysis"/>
    <property type="evidence" value="ECO:0007669"/>
    <property type="project" value="InterPro"/>
</dbReference>
<dbReference type="PROSITE" id="PS00141">
    <property type="entry name" value="ASP_PROTEASE"/>
    <property type="match status" value="1"/>
</dbReference>
<feature type="non-terminal residue" evidence="1">
    <location>
        <position position="491"/>
    </location>
</feature>
<dbReference type="Proteomes" id="UP000478052">
    <property type="component" value="Unassembled WGS sequence"/>
</dbReference>
<dbReference type="InterPro" id="IPR021109">
    <property type="entry name" value="Peptidase_aspartic_dom_sf"/>
</dbReference>
<evidence type="ECO:0000313" key="2">
    <source>
        <dbReference type="Proteomes" id="UP000478052"/>
    </source>
</evidence>
<reference evidence="1 2" key="1">
    <citation type="submission" date="2019-08" db="EMBL/GenBank/DDBJ databases">
        <title>Whole genome of Aphis craccivora.</title>
        <authorList>
            <person name="Voronova N.V."/>
            <person name="Shulinski R.S."/>
            <person name="Bandarenka Y.V."/>
            <person name="Zhorov D.G."/>
            <person name="Warner D."/>
        </authorList>
    </citation>
    <scope>NUCLEOTIDE SEQUENCE [LARGE SCALE GENOMIC DNA]</scope>
    <source>
        <strain evidence="1">180601</strain>
        <tissue evidence="1">Whole Body</tissue>
    </source>
</reference>
<sequence>GHQASECKFSNCKICNKKHNTKLHYNQSTQSEKGDDSDVEAAVSPKVLHVRTNKEKVLDNSYHHAMLATAIININDASGQPRQCRAILDSGSQISFITRACARKLQLRNSNASTSIAGIGSTSLKVIRLTPAIVSSCTSEYTTALTFHCINVITSDLPSCKVKIKELDIPNSIKLQLADPQFHKPSSIDCLLGADIFYEIFHGERITISSNLIAHSTTFGWIITGQIYDETQGGTCTSLVTHDAVCQSAVALHVTKNNSRAIEECYAENHFVSTLTRDDSGRFVVRLPFSQDPTVLGDSRYMAVKRFINLERRLQKEPLLANEYKAFMREYLDLGHMEKAEECNDKPAYYLPHHAVLKADSITTKVRVVFDGSACARSGLSLNDILHRGPKIQHDIISIILRFRTHAIALTADVAKMYRQVLIHPDDRNVQRIVYRELPDEPLQEFKLCTVTYGTKPASFLATRCLLQLAQETNDLSVKRTIAEDFYVDDL</sequence>
<dbReference type="PANTHER" id="PTHR47331">
    <property type="entry name" value="PHD-TYPE DOMAIN-CONTAINING PROTEIN"/>
    <property type="match status" value="1"/>
</dbReference>
<evidence type="ECO:0000313" key="1">
    <source>
        <dbReference type="EMBL" id="KAF0689026.1"/>
    </source>
</evidence>
<organism evidence="1 2">
    <name type="scientific">Aphis craccivora</name>
    <name type="common">Cowpea aphid</name>
    <dbReference type="NCBI Taxonomy" id="307492"/>
    <lineage>
        <taxon>Eukaryota</taxon>
        <taxon>Metazoa</taxon>
        <taxon>Ecdysozoa</taxon>
        <taxon>Arthropoda</taxon>
        <taxon>Hexapoda</taxon>
        <taxon>Insecta</taxon>
        <taxon>Pterygota</taxon>
        <taxon>Neoptera</taxon>
        <taxon>Paraneoptera</taxon>
        <taxon>Hemiptera</taxon>
        <taxon>Sternorrhyncha</taxon>
        <taxon>Aphidomorpha</taxon>
        <taxon>Aphidoidea</taxon>
        <taxon>Aphididae</taxon>
        <taxon>Aphidini</taxon>
        <taxon>Aphis</taxon>
        <taxon>Aphis</taxon>
    </lineage>
</organism>
<dbReference type="InterPro" id="IPR001969">
    <property type="entry name" value="Aspartic_peptidase_AS"/>
</dbReference>
<dbReference type="EMBL" id="VUJU01016402">
    <property type="protein sequence ID" value="KAF0689026.1"/>
    <property type="molecule type" value="Genomic_DNA"/>
</dbReference>
<dbReference type="SUPFAM" id="SSF56672">
    <property type="entry name" value="DNA/RNA polymerases"/>
    <property type="match status" value="1"/>
</dbReference>